<keyword evidence="6 10" id="KW-0456">Lyase</keyword>
<dbReference type="Pfam" id="PF00484">
    <property type="entry name" value="Pro_CA"/>
    <property type="match status" value="1"/>
</dbReference>
<protein>
    <recommendedName>
        <fullName evidence="3 10">Carbonic anhydrase</fullName>
        <ecNumber evidence="2 10">4.2.1.1</ecNumber>
    </recommendedName>
    <alternativeName>
        <fullName evidence="7 10">Carbonate dehydratase</fullName>
    </alternativeName>
</protein>
<dbReference type="PANTHER" id="PTHR11002">
    <property type="entry name" value="CARBONIC ANHYDRASE"/>
    <property type="match status" value="1"/>
</dbReference>
<dbReference type="AlphaFoldDB" id="A0A847S8J1"/>
<dbReference type="InterPro" id="IPR036874">
    <property type="entry name" value="Carbonic_anhydrase_sf"/>
</dbReference>
<feature type="binding site" evidence="9">
    <location>
        <position position="106"/>
    </location>
    <ligand>
        <name>Zn(2+)</name>
        <dbReference type="ChEBI" id="CHEBI:29105"/>
    </ligand>
</feature>
<name>A0A847S8J1_9NEIS</name>
<reference evidence="11 12" key="1">
    <citation type="submission" date="2020-04" db="EMBL/GenBank/DDBJ databases">
        <title>Draft genome of Leeia sp. IMCC25680.</title>
        <authorList>
            <person name="Song J."/>
            <person name="Cho J.-C."/>
        </authorList>
    </citation>
    <scope>NUCLEOTIDE SEQUENCE [LARGE SCALE GENOMIC DNA]</scope>
    <source>
        <strain evidence="11 12">IMCC25680</strain>
    </source>
</reference>
<dbReference type="PANTHER" id="PTHR11002:SF76">
    <property type="entry name" value="CARBONIC ANHYDRASE"/>
    <property type="match status" value="1"/>
</dbReference>
<evidence type="ECO:0000256" key="5">
    <source>
        <dbReference type="ARBA" id="ARBA00022833"/>
    </source>
</evidence>
<feature type="binding site" evidence="9">
    <location>
        <position position="44"/>
    </location>
    <ligand>
        <name>Zn(2+)</name>
        <dbReference type="ChEBI" id="CHEBI:29105"/>
    </ligand>
</feature>
<accession>A0A847S8J1</accession>
<evidence type="ECO:0000256" key="8">
    <source>
        <dbReference type="ARBA" id="ARBA00048348"/>
    </source>
</evidence>
<keyword evidence="5 9" id="KW-0862">Zinc</keyword>
<dbReference type="FunFam" id="3.40.1050.10:FF:000003">
    <property type="entry name" value="Carbonic anhydrase"/>
    <property type="match status" value="1"/>
</dbReference>
<keyword evidence="12" id="KW-1185">Reference proteome</keyword>
<feature type="binding site" evidence="9">
    <location>
        <position position="42"/>
    </location>
    <ligand>
        <name>Zn(2+)</name>
        <dbReference type="ChEBI" id="CHEBI:29105"/>
    </ligand>
</feature>
<dbReference type="EC" id="4.2.1.1" evidence="2 10"/>
<evidence type="ECO:0000256" key="4">
    <source>
        <dbReference type="ARBA" id="ARBA00022723"/>
    </source>
</evidence>
<dbReference type="Proteomes" id="UP000587991">
    <property type="component" value="Unassembled WGS sequence"/>
</dbReference>
<organism evidence="11 12">
    <name type="scientific">Leeia aquatica</name>
    <dbReference type="NCBI Taxonomy" id="2725557"/>
    <lineage>
        <taxon>Bacteria</taxon>
        <taxon>Pseudomonadati</taxon>
        <taxon>Pseudomonadota</taxon>
        <taxon>Betaproteobacteria</taxon>
        <taxon>Neisseriales</taxon>
        <taxon>Leeiaceae</taxon>
        <taxon>Leeia</taxon>
    </lineage>
</organism>
<evidence type="ECO:0000256" key="7">
    <source>
        <dbReference type="ARBA" id="ARBA00031969"/>
    </source>
</evidence>
<comment type="cofactor">
    <cofactor evidence="9">
        <name>Zn(2+)</name>
        <dbReference type="ChEBI" id="CHEBI:29105"/>
    </cofactor>
    <text evidence="9">Binds 1 zinc ion per subunit.</text>
</comment>
<dbReference type="InterPro" id="IPR045066">
    <property type="entry name" value="Beta_CA_cladeB"/>
</dbReference>
<proteinExistence type="inferred from homology"/>
<dbReference type="GO" id="GO:0008270">
    <property type="term" value="F:zinc ion binding"/>
    <property type="evidence" value="ECO:0007669"/>
    <property type="project" value="UniProtKB-UniRule"/>
</dbReference>
<dbReference type="GO" id="GO:0004089">
    <property type="term" value="F:carbonate dehydratase activity"/>
    <property type="evidence" value="ECO:0007669"/>
    <property type="project" value="UniProtKB-UniRule"/>
</dbReference>
<comment type="catalytic activity">
    <reaction evidence="8 10">
        <text>hydrogencarbonate + H(+) = CO2 + H2O</text>
        <dbReference type="Rhea" id="RHEA:10748"/>
        <dbReference type="ChEBI" id="CHEBI:15377"/>
        <dbReference type="ChEBI" id="CHEBI:15378"/>
        <dbReference type="ChEBI" id="CHEBI:16526"/>
        <dbReference type="ChEBI" id="CHEBI:17544"/>
        <dbReference type="EC" id="4.2.1.1"/>
    </reaction>
</comment>
<comment type="caution">
    <text evidence="11">The sequence shown here is derived from an EMBL/GenBank/DDBJ whole genome shotgun (WGS) entry which is preliminary data.</text>
</comment>
<dbReference type="PROSITE" id="PS00705">
    <property type="entry name" value="PROK_CO2_ANHYDRASE_2"/>
    <property type="match status" value="1"/>
</dbReference>
<dbReference type="GO" id="GO:0015976">
    <property type="term" value="P:carbon utilization"/>
    <property type="evidence" value="ECO:0007669"/>
    <property type="project" value="InterPro"/>
</dbReference>
<evidence type="ECO:0000256" key="3">
    <source>
        <dbReference type="ARBA" id="ARBA00014628"/>
    </source>
</evidence>
<dbReference type="SMART" id="SM00947">
    <property type="entry name" value="Pro_CA"/>
    <property type="match status" value="1"/>
</dbReference>
<dbReference type="InterPro" id="IPR001765">
    <property type="entry name" value="Carbonic_anhydrase"/>
</dbReference>
<evidence type="ECO:0000256" key="2">
    <source>
        <dbReference type="ARBA" id="ARBA00012925"/>
    </source>
</evidence>
<feature type="binding site" evidence="9">
    <location>
        <position position="103"/>
    </location>
    <ligand>
        <name>Zn(2+)</name>
        <dbReference type="ChEBI" id="CHEBI:29105"/>
    </ligand>
</feature>
<gene>
    <name evidence="11" type="ORF">HF682_00645</name>
</gene>
<comment type="function">
    <text evidence="10">Reversible hydration of carbon dioxide.</text>
</comment>
<dbReference type="SUPFAM" id="SSF53056">
    <property type="entry name" value="beta-carbonic anhydrase, cab"/>
    <property type="match status" value="1"/>
</dbReference>
<evidence type="ECO:0000256" key="1">
    <source>
        <dbReference type="ARBA" id="ARBA00006217"/>
    </source>
</evidence>
<evidence type="ECO:0000313" key="11">
    <source>
        <dbReference type="EMBL" id="NLR73669.1"/>
    </source>
</evidence>
<dbReference type="Gene3D" id="3.40.1050.10">
    <property type="entry name" value="Carbonic anhydrase"/>
    <property type="match status" value="1"/>
</dbReference>
<evidence type="ECO:0000313" key="12">
    <source>
        <dbReference type="Proteomes" id="UP000587991"/>
    </source>
</evidence>
<keyword evidence="4 9" id="KW-0479">Metal-binding</keyword>
<evidence type="ECO:0000256" key="6">
    <source>
        <dbReference type="ARBA" id="ARBA00023239"/>
    </source>
</evidence>
<sequence length="219" mass="24234">MHDLERFISGFQRFQQQYFDQQPSVYDELKQGQHPTTLLIGCCDSRVDPALLLGCDPGDIFTVRNVANLVPPCTHGMSHQGVSSAIQFAVDQLQVSRIIILGHAQCGGIRALVEQRFPTEGETDFIGRWVHIADSARQQVFQLMPDAEPAAQRRACELAAILVSLKNLMTFPWVAQRVNAGSLTLHGWYFDLDSGALLAYSPRADAFLPLVCPLVPDDA</sequence>
<comment type="similarity">
    <text evidence="1 10">Belongs to the beta-class carbonic anhydrase family.</text>
</comment>
<dbReference type="RefSeq" id="WP_168875333.1">
    <property type="nucleotide sequence ID" value="NZ_JABAIM010000001.1"/>
</dbReference>
<evidence type="ECO:0000256" key="10">
    <source>
        <dbReference type="RuleBase" id="RU003956"/>
    </source>
</evidence>
<dbReference type="CDD" id="cd00884">
    <property type="entry name" value="beta_CA_cladeB"/>
    <property type="match status" value="1"/>
</dbReference>
<dbReference type="InterPro" id="IPR015892">
    <property type="entry name" value="Carbonic_anhydrase_CS"/>
</dbReference>
<evidence type="ECO:0000256" key="9">
    <source>
        <dbReference type="PIRSR" id="PIRSR601765-1"/>
    </source>
</evidence>
<dbReference type="EMBL" id="JABAIM010000001">
    <property type="protein sequence ID" value="NLR73669.1"/>
    <property type="molecule type" value="Genomic_DNA"/>
</dbReference>